<organism evidence="1 2">
    <name type="scientific">Caerostris extrusa</name>
    <name type="common">Bark spider</name>
    <name type="synonym">Caerostris bankana</name>
    <dbReference type="NCBI Taxonomy" id="172846"/>
    <lineage>
        <taxon>Eukaryota</taxon>
        <taxon>Metazoa</taxon>
        <taxon>Ecdysozoa</taxon>
        <taxon>Arthropoda</taxon>
        <taxon>Chelicerata</taxon>
        <taxon>Arachnida</taxon>
        <taxon>Araneae</taxon>
        <taxon>Araneomorphae</taxon>
        <taxon>Entelegynae</taxon>
        <taxon>Araneoidea</taxon>
        <taxon>Araneidae</taxon>
        <taxon>Caerostris</taxon>
    </lineage>
</organism>
<evidence type="ECO:0000313" key="2">
    <source>
        <dbReference type="Proteomes" id="UP001054945"/>
    </source>
</evidence>
<proteinExistence type="predicted"/>
<reference evidence="1 2" key="1">
    <citation type="submission" date="2021-06" db="EMBL/GenBank/DDBJ databases">
        <title>Caerostris extrusa draft genome.</title>
        <authorList>
            <person name="Kono N."/>
            <person name="Arakawa K."/>
        </authorList>
    </citation>
    <scope>NUCLEOTIDE SEQUENCE [LARGE SCALE GENOMIC DNA]</scope>
</reference>
<dbReference type="Proteomes" id="UP001054945">
    <property type="component" value="Unassembled WGS sequence"/>
</dbReference>
<name>A0AAV4V1H8_CAEEX</name>
<protein>
    <submittedName>
        <fullName evidence="1">Uncharacterized protein</fullName>
    </submittedName>
</protein>
<dbReference type="AlphaFoldDB" id="A0AAV4V1H8"/>
<accession>A0AAV4V1H8</accession>
<sequence>MGRGNASSSGPELLSEPDIKKICPDFQWDLRHLCNRLLENESPKVKPRRLTLDQKGEGWGWTEGRMFDPPPVPNFSIHQTAINPLIGA</sequence>
<gene>
    <name evidence="1" type="ORF">CEXT_685061</name>
</gene>
<keyword evidence="2" id="KW-1185">Reference proteome</keyword>
<comment type="caution">
    <text evidence="1">The sequence shown here is derived from an EMBL/GenBank/DDBJ whole genome shotgun (WGS) entry which is preliminary data.</text>
</comment>
<evidence type="ECO:0000313" key="1">
    <source>
        <dbReference type="EMBL" id="GIY63734.1"/>
    </source>
</evidence>
<dbReference type="EMBL" id="BPLR01013780">
    <property type="protein sequence ID" value="GIY63734.1"/>
    <property type="molecule type" value="Genomic_DNA"/>
</dbReference>